<keyword evidence="7" id="KW-1185">Reference proteome</keyword>
<dbReference type="Gene3D" id="3.40.30.10">
    <property type="entry name" value="Glutaredoxin"/>
    <property type="match status" value="1"/>
</dbReference>
<dbReference type="InterPro" id="IPR001623">
    <property type="entry name" value="DnaJ_domain"/>
</dbReference>
<evidence type="ECO:0000256" key="3">
    <source>
        <dbReference type="SAM" id="MobiDB-lite"/>
    </source>
</evidence>
<dbReference type="Gene3D" id="1.10.287.110">
    <property type="entry name" value="DnaJ domain"/>
    <property type="match status" value="1"/>
</dbReference>
<feature type="region of interest" description="Disordered" evidence="3">
    <location>
        <begin position="178"/>
        <end position="197"/>
    </location>
</feature>
<dbReference type="PANTHER" id="PTHR45184">
    <property type="entry name" value="DNAJ PROTEIN ERDJ3A"/>
    <property type="match status" value="1"/>
</dbReference>
<dbReference type="CDD" id="cd06257">
    <property type="entry name" value="DnaJ"/>
    <property type="match status" value="1"/>
</dbReference>
<comment type="caution">
    <text evidence="6">The sequence shown here is derived from an EMBL/GenBank/DDBJ whole genome shotgun (WGS) entry which is preliminary data.</text>
</comment>
<evidence type="ECO:0000256" key="4">
    <source>
        <dbReference type="SAM" id="SignalP"/>
    </source>
</evidence>
<dbReference type="EMBL" id="JAJJMB010007077">
    <property type="protein sequence ID" value="KAI3932236.1"/>
    <property type="molecule type" value="Genomic_DNA"/>
</dbReference>
<organism evidence="6 7">
    <name type="scientific">Papaver atlanticum</name>
    <dbReference type="NCBI Taxonomy" id="357466"/>
    <lineage>
        <taxon>Eukaryota</taxon>
        <taxon>Viridiplantae</taxon>
        <taxon>Streptophyta</taxon>
        <taxon>Embryophyta</taxon>
        <taxon>Tracheophyta</taxon>
        <taxon>Spermatophyta</taxon>
        <taxon>Magnoliopsida</taxon>
        <taxon>Ranunculales</taxon>
        <taxon>Papaveraceae</taxon>
        <taxon>Papaveroideae</taxon>
        <taxon>Papaver</taxon>
    </lineage>
</organism>
<dbReference type="PROSITE" id="PS00636">
    <property type="entry name" value="DNAJ_1"/>
    <property type="match status" value="1"/>
</dbReference>
<dbReference type="InterPro" id="IPR018253">
    <property type="entry name" value="DnaJ_domain_CS"/>
</dbReference>
<evidence type="ECO:0000259" key="5">
    <source>
        <dbReference type="PROSITE" id="PS50076"/>
    </source>
</evidence>
<dbReference type="AlphaFoldDB" id="A0AAD4SZW9"/>
<dbReference type="PANTHER" id="PTHR45184:SF1">
    <property type="entry name" value="DNAJ PROTEIN ERDJ3A"/>
    <property type="match status" value="1"/>
</dbReference>
<feature type="coiled-coil region" evidence="2">
    <location>
        <begin position="397"/>
        <end position="424"/>
    </location>
</feature>
<name>A0AAD4SZW9_9MAGN</name>
<evidence type="ECO:0000256" key="1">
    <source>
        <dbReference type="ARBA" id="ARBA00023186"/>
    </source>
</evidence>
<sequence>MNFRFFLFVILFVSFFSYSLQAKSVDPYKVLGVERDANQRQIRKAFHKLSLKYHPDKNKNKGAQEKFAEINNAYEILSDEEKRKNYDMYGDETGRPRFESDPGGPGGYSHFSGGHPGNSHFNFRPDEFQRMGRQGNSKSFSFSFGGNPSGGGNSFGGFGMEDMFSNLFGGGTKGGWNPFGGSVGSQSRSRTSSRSIPTISSKSFKNEIAEKGVTWLILSYTPTSKGHHVLESMISEVGSLLEGAIKVGSINCQDEKSLCKELGITASHSARVFAYTYEAIDKASLTEYDGDLEARSLKIFCQNHLPRFSKRVDLSRIDLSLSTANLPRVMLLSNKKDTPVIWRALSGLYRKRFTFYDAEVGGISDPAVKKLGVDALPAVVGWLSNGEKHVLKTGITVKKLKSAVDELSLLLDSFEKKNKKASSAHQGKKPQGNDSEGKQLPLLMASNLNSLCGENTPLCIIGVFRSSKAQEKLESVLSNVSKKSLMRQQNQIYSSGVSISYALLDANKQASFLNSFDKKGFKSMDRLLVAYKPKKQKFAAFTNEITMEEVERFIGSVLNGDVNFSKTLQKPVLK</sequence>
<dbReference type="PRINTS" id="PR00625">
    <property type="entry name" value="JDOMAIN"/>
</dbReference>
<evidence type="ECO:0000256" key="2">
    <source>
        <dbReference type="SAM" id="Coils"/>
    </source>
</evidence>
<feature type="signal peptide" evidence="4">
    <location>
        <begin position="1"/>
        <end position="22"/>
    </location>
</feature>
<dbReference type="SUPFAM" id="SSF46565">
    <property type="entry name" value="Chaperone J-domain"/>
    <property type="match status" value="1"/>
</dbReference>
<feature type="domain" description="J" evidence="5">
    <location>
        <begin position="26"/>
        <end position="90"/>
    </location>
</feature>
<dbReference type="SMART" id="SM00271">
    <property type="entry name" value="DnaJ"/>
    <property type="match status" value="1"/>
</dbReference>
<dbReference type="InterPro" id="IPR036869">
    <property type="entry name" value="J_dom_sf"/>
</dbReference>
<proteinExistence type="predicted"/>
<protein>
    <recommendedName>
        <fullName evidence="5">J domain-containing protein</fullName>
    </recommendedName>
</protein>
<feature type="compositionally biased region" description="Low complexity" evidence="3">
    <location>
        <begin position="184"/>
        <end position="197"/>
    </location>
</feature>
<feature type="chain" id="PRO_5042040816" description="J domain-containing protein" evidence="4">
    <location>
        <begin position="23"/>
        <end position="574"/>
    </location>
</feature>
<dbReference type="InterPro" id="IPR036249">
    <property type="entry name" value="Thioredoxin-like_sf"/>
</dbReference>
<evidence type="ECO:0000313" key="6">
    <source>
        <dbReference type="EMBL" id="KAI3932236.1"/>
    </source>
</evidence>
<dbReference type="PROSITE" id="PS50076">
    <property type="entry name" value="DNAJ_2"/>
    <property type="match status" value="1"/>
</dbReference>
<keyword evidence="4" id="KW-0732">Signal</keyword>
<accession>A0AAD4SZW9</accession>
<keyword evidence="2" id="KW-0175">Coiled coil</keyword>
<dbReference type="Pfam" id="PF00226">
    <property type="entry name" value="DnaJ"/>
    <property type="match status" value="1"/>
</dbReference>
<dbReference type="InterPro" id="IPR052842">
    <property type="entry name" value="ER_Co-chaperone"/>
</dbReference>
<keyword evidence="1" id="KW-0143">Chaperone</keyword>
<dbReference type="SUPFAM" id="SSF52833">
    <property type="entry name" value="Thioredoxin-like"/>
    <property type="match status" value="1"/>
</dbReference>
<evidence type="ECO:0000313" key="7">
    <source>
        <dbReference type="Proteomes" id="UP001202328"/>
    </source>
</evidence>
<dbReference type="FunFam" id="1.10.287.110:FF:000045">
    <property type="entry name" value="Molecular chaperone DnaJ"/>
    <property type="match status" value="1"/>
</dbReference>
<dbReference type="Proteomes" id="UP001202328">
    <property type="component" value="Unassembled WGS sequence"/>
</dbReference>
<gene>
    <name evidence="6" type="ORF">MKW98_024956</name>
</gene>
<reference evidence="6" key="1">
    <citation type="submission" date="2022-04" db="EMBL/GenBank/DDBJ databases">
        <title>A functionally conserved STORR gene fusion in Papaver species that diverged 16.8 million years ago.</title>
        <authorList>
            <person name="Catania T."/>
        </authorList>
    </citation>
    <scope>NUCLEOTIDE SEQUENCE</scope>
    <source>
        <strain evidence="6">S-188037</strain>
    </source>
</reference>